<dbReference type="EMBL" id="JAUZQC010000009">
    <property type="protein sequence ID" value="KAK5865700.1"/>
    <property type="molecule type" value="Genomic_DNA"/>
</dbReference>
<comment type="caution">
    <text evidence="4">The sequence shown here is derived from an EMBL/GenBank/DDBJ whole genome shotgun (WGS) entry which is preliminary data.</text>
</comment>
<keyword evidence="2" id="KW-1133">Transmembrane helix</keyword>
<gene>
    <name evidence="4" type="ORF">PBY51_019948</name>
</gene>
<organism evidence="4 5">
    <name type="scientific">Eleginops maclovinus</name>
    <name type="common">Patagonian blennie</name>
    <name type="synonym">Eleginus maclovinus</name>
    <dbReference type="NCBI Taxonomy" id="56733"/>
    <lineage>
        <taxon>Eukaryota</taxon>
        <taxon>Metazoa</taxon>
        <taxon>Chordata</taxon>
        <taxon>Craniata</taxon>
        <taxon>Vertebrata</taxon>
        <taxon>Euteleostomi</taxon>
        <taxon>Actinopterygii</taxon>
        <taxon>Neopterygii</taxon>
        <taxon>Teleostei</taxon>
        <taxon>Neoteleostei</taxon>
        <taxon>Acanthomorphata</taxon>
        <taxon>Eupercaria</taxon>
        <taxon>Perciformes</taxon>
        <taxon>Notothenioidei</taxon>
        <taxon>Eleginopidae</taxon>
        <taxon>Eleginops</taxon>
    </lineage>
</organism>
<feature type="region of interest" description="Disordered" evidence="1">
    <location>
        <begin position="35"/>
        <end position="78"/>
    </location>
</feature>
<reference evidence="4 5" key="1">
    <citation type="journal article" date="2023" name="Genes (Basel)">
        <title>Chromosome-Level Genome Assembly and Circadian Gene Repertoire of the Patagonia Blennie Eleginops maclovinus-The Closest Ancestral Proxy of Antarctic Cryonotothenioids.</title>
        <authorList>
            <person name="Cheng C.C."/>
            <person name="Rivera-Colon A.G."/>
            <person name="Minhas B.F."/>
            <person name="Wilson L."/>
            <person name="Rayamajhi N."/>
            <person name="Vargas-Chacoff L."/>
            <person name="Catchen J.M."/>
        </authorList>
    </citation>
    <scope>NUCLEOTIDE SEQUENCE [LARGE SCALE GENOMIC DNA]</scope>
    <source>
        <strain evidence="4">JMC-PN-2008</strain>
    </source>
</reference>
<feature type="transmembrane region" description="Helical" evidence="2">
    <location>
        <begin position="145"/>
        <end position="167"/>
    </location>
</feature>
<evidence type="ECO:0008006" key="6">
    <source>
        <dbReference type="Google" id="ProtNLM"/>
    </source>
</evidence>
<protein>
    <recommendedName>
        <fullName evidence="6">Transmembrane protein 154</fullName>
    </recommendedName>
</protein>
<feature type="signal peptide" evidence="3">
    <location>
        <begin position="1"/>
        <end position="31"/>
    </location>
</feature>
<evidence type="ECO:0000256" key="1">
    <source>
        <dbReference type="SAM" id="MobiDB-lite"/>
    </source>
</evidence>
<feature type="chain" id="PRO_5042992202" description="Transmembrane protein 154" evidence="3">
    <location>
        <begin position="32"/>
        <end position="232"/>
    </location>
</feature>
<evidence type="ECO:0000256" key="2">
    <source>
        <dbReference type="SAM" id="Phobius"/>
    </source>
</evidence>
<dbReference type="Proteomes" id="UP001346869">
    <property type="component" value="Unassembled WGS sequence"/>
</dbReference>
<evidence type="ECO:0000313" key="5">
    <source>
        <dbReference type="Proteomes" id="UP001346869"/>
    </source>
</evidence>
<keyword evidence="2" id="KW-0812">Transmembrane</keyword>
<keyword evidence="3" id="KW-0732">Signal</keyword>
<reference evidence="4 5" key="2">
    <citation type="journal article" date="2023" name="Mol. Biol. Evol.">
        <title>Genomics of Secondarily Temperate Adaptation in the Only Non-Antarctic Icefish.</title>
        <authorList>
            <person name="Rivera-Colon A.G."/>
            <person name="Rayamajhi N."/>
            <person name="Minhas B.F."/>
            <person name="Madrigal G."/>
            <person name="Bilyk K.T."/>
            <person name="Yoon V."/>
            <person name="Hune M."/>
            <person name="Gregory S."/>
            <person name="Cheng C.H.C."/>
            <person name="Catchen J.M."/>
        </authorList>
    </citation>
    <scope>NUCLEOTIDE SEQUENCE [LARGE SCALE GENOMIC DNA]</scope>
    <source>
        <strain evidence="4">JMC-PN-2008</strain>
    </source>
</reference>
<evidence type="ECO:0000256" key="3">
    <source>
        <dbReference type="SAM" id="SignalP"/>
    </source>
</evidence>
<dbReference type="Pfam" id="PF15102">
    <property type="entry name" value="TMEM154"/>
    <property type="match status" value="1"/>
</dbReference>
<keyword evidence="5" id="KW-1185">Reference proteome</keyword>
<feature type="region of interest" description="Disordered" evidence="1">
    <location>
        <begin position="177"/>
        <end position="198"/>
    </location>
</feature>
<evidence type="ECO:0000313" key="4">
    <source>
        <dbReference type="EMBL" id="KAK5865700.1"/>
    </source>
</evidence>
<dbReference type="InterPro" id="IPR028064">
    <property type="entry name" value="TMEM154"/>
</dbReference>
<keyword evidence="2" id="KW-0472">Membrane</keyword>
<name>A0AAN7XP30_ELEMC</name>
<proteinExistence type="predicted"/>
<accession>A0AAN7XP30</accession>
<dbReference type="PANTHER" id="PTHR36526">
    <property type="entry name" value="TRANSMEMBRANE PROTEIN 154"/>
    <property type="match status" value="1"/>
</dbReference>
<dbReference type="PANTHER" id="PTHR36526:SF1">
    <property type="entry name" value="TRANSMEMBRANE PROTEIN 154"/>
    <property type="match status" value="1"/>
</dbReference>
<dbReference type="InterPro" id="IPR053087">
    <property type="entry name" value="TMEM154-like"/>
</dbReference>
<sequence>MFASGTGSMRGPRVKTPLLLLLLLLTGTVFCQDDANADEEADADADAELEPEPESEPEPDEEPGDPEPGDDGEQEISDNSETTITPELFSQLYDEKSSTFPLLMFPVETTFEEDQEGSVPIDETTFDSNITTSTDVAPDEFQNPLIILIPVVLVVLIIAIIVCFIFINRRCKQNQKDQELRKEDPYLDGSSTEKVPMPMFEEDVPSVLELEMEEFDNWMKKDGDPAEDSKHV</sequence>
<dbReference type="AlphaFoldDB" id="A0AAN7XP30"/>